<gene>
    <name evidence="1" type="ORF">RFULGI_LOCUS6427</name>
</gene>
<evidence type="ECO:0000313" key="2">
    <source>
        <dbReference type="Proteomes" id="UP000789396"/>
    </source>
</evidence>
<protein>
    <submittedName>
        <fullName evidence="1">3247_t:CDS:1</fullName>
    </submittedName>
</protein>
<dbReference type="AlphaFoldDB" id="A0A9N9GAD4"/>
<sequence>MIVIEQDCLSLSSLNDTKIYFKEEESGKIDNDNSIEIKEQLTTLLNLRLKKMHPWPNHIKKEAIKVYYKEFNNIASKQPIQITSSNITLTTYYFASIFDNDSDNDNNTSI</sequence>
<dbReference type="Proteomes" id="UP000789396">
    <property type="component" value="Unassembled WGS sequence"/>
</dbReference>
<reference evidence="1" key="1">
    <citation type="submission" date="2021-06" db="EMBL/GenBank/DDBJ databases">
        <authorList>
            <person name="Kallberg Y."/>
            <person name="Tangrot J."/>
            <person name="Rosling A."/>
        </authorList>
    </citation>
    <scope>NUCLEOTIDE SEQUENCE</scope>
    <source>
        <strain evidence="1">IN212</strain>
    </source>
</reference>
<keyword evidence="2" id="KW-1185">Reference proteome</keyword>
<proteinExistence type="predicted"/>
<evidence type="ECO:0000313" key="1">
    <source>
        <dbReference type="EMBL" id="CAG8596143.1"/>
    </source>
</evidence>
<comment type="caution">
    <text evidence="1">The sequence shown here is derived from an EMBL/GenBank/DDBJ whole genome shotgun (WGS) entry which is preliminary data.</text>
</comment>
<dbReference type="EMBL" id="CAJVPZ010008256">
    <property type="protein sequence ID" value="CAG8596143.1"/>
    <property type="molecule type" value="Genomic_DNA"/>
</dbReference>
<name>A0A9N9GAD4_9GLOM</name>
<accession>A0A9N9GAD4</accession>
<feature type="non-terminal residue" evidence="1">
    <location>
        <position position="1"/>
    </location>
</feature>
<dbReference type="OrthoDB" id="2444807at2759"/>
<organism evidence="1 2">
    <name type="scientific">Racocetra fulgida</name>
    <dbReference type="NCBI Taxonomy" id="60492"/>
    <lineage>
        <taxon>Eukaryota</taxon>
        <taxon>Fungi</taxon>
        <taxon>Fungi incertae sedis</taxon>
        <taxon>Mucoromycota</taxon>
        <taxon>Glomeromycotina</taxon>
        <taxon>Glomeromycetes</taxon>
        <taxon>Diversisporales</taxon>
        <taxon>Gigasporaceae</taxon>
        <taxon>Racocetra</taxon>
    </lineage>
</organism>